<dbReference type="AlphaFoldDB" id="A0A7G7MLC5"/>
<reference evidence="1 2" key="1">
    <citation type="submission" date="2020-08" db="EMBL/GenBank/DDBJ databases">
        <authorList>
            <person name="Mo P."/>
        </authorList>
    </citation>
    <scope>NUCLEOTIDE SEQUENCE [LARGE SCALE GENOMIC DNA]</scope>
    <source>
        <strain evidence="1 2">CGMCC 4.1532</strain>
    </source>
</reference>
<dbReference type="Proteomes" id="UP000515728">
    <property type="component" value="Chromosome"/>
</dbReference>
<dbReference type="EMBL" id="CP060131">
    <property type="protein sequence ID" value="QNG53586.1"/>
    <property type="molecule type" value="Genomic_DNA"/>
</dbReference>
<accession>A0A7G7MLC5</accession>
<proteinExistence type="predicted"/>
<keyword evidence="2" id="KW-1185">Reference proteome</keyword>
<gene>
    <name evidence="1" type="ORF">H6H00_06410</name>
</gene>
<organism evidence="1 2">
    <name type="scientific">Pseudonocardia petroleophila</name>
    <dbReference type="NCBI Taxonomy" id="37331"/>
    <lineage>
        <taxon>Bacteria</taxon>
        <taxon>Bacillati</taxon>
        <taxon>Actinomycetota</taxon>
        <taxon>Actinomycetes</taxon>
        <taxon>Pseudonocardiales</taxon>
        <taxon>Pseudonocardiaceae</taxon>
        <taxon>Pseudonocardia</taxon>
    </lineage>
</organism>
<protein>
    <submittedName>
        <fullName evidence="1">Uncharacterized protein</fullName>
    </submittedName>
</protein>
<name>A0A7G7MLC5_9PSEU</name>
<dbReference type="KEGG" id="ppel:H6H00_06410"/>
<evidence type="ECO:0000313" key="2">
    <source>
        <dbReference type="Proteomes" id="UP000515728"/>
    </source>
</evidence>
<dbReference type="RefSeq" id="WP_185720413.1">
    <property type="nucleotide sequence ID" value="NZ_BAAAWI010000001.1"/>
</dbReference>
<evidence type="ECO:0000313" key="1">
    <source>
        <dbReference type="EMBL" id="QNG53586.1"/>
    </source>
</evidence>
<sequence length="104" mass="11585">MTAPTRTRLRTRGPLNRRSVAKFAEFWASLQQVGDALAEIEKLGAKAQDAQRARASNGVNGRSWAVATPEEIKSAAKKTHRTLRVIAASAKRWEADLLSREWRS</sequence>